<feature type="signal peptide" evidence="2">
    <location>
        <begin position="1"/>
        <end position="22"/>
    </location>
</feature>
<dbReference type="Pfam" id="PF13620">
    <property type="entry name" value="CarboxypepD_reg"/>
    <property type="match status" value="1"/>
</dbReference>
<dbReference type="Gene3D" id="2.60.40.3440">
    <property type="match status" value="1"/>
</dbReference>
<dbReference type="SMART" id="SM00646">
    <property type="entry name" value="Ami_3"/>
    <property type="match status" value="1"/>
</dbReference>
<dbReference type="NCBIfam" id="TIGR04183">
    <property type="entry name" value="Por_Secre_tail"/>
    <property type="match status" value="1"/>
</dbReference>
<dbReference type="InterPro" id="IPR017853">
    <property type="entry name" value="GH"/>
</dbReference>
<evidence type="ECO:0000256" key="1">
    <source>
        <dbReference type="ARBA" id="ARBA00022729"/>
    </source>
</evidence>
<dbReference type="CDD" id="cd14488">
    <property type="entry name" value="CBM6-CBM35-CBM36_like_2"/>
    <property type="match status" value="1"/>
</dbReference>
<keyword evidence="5" id="KW-1185">Reference proteome</keyword>
<protein>
    <submittedName>
        <fullName evidence="4">Putative secreted protein (Por secretion system target)</fullName>
    </submittedName>
</protein>
<dbReference type="Gene3D" id="2.60.40.1120">
    <property type="entry name" value="Carboxypeptidase-like, regulatory domain"/>
    <property type="match status" value="1"/>
</dbReference>
<dbReference type="CDD" id="cd02696">
    <property type="entry name" value="MurNAc-LAA"/>
    <property type="match status" value="1"/>
</dbReference>
<dbReference type="InterPro" id="IPR033803">
    <property type="entry name" value="CBD-like_Golvesin-Xly"/>
</dbReference>
<evidence type="ECO:0000259" key="3">
    <source>
        <dbReference type="SMART" id="SM00646"/>
    </source>
</evidence>
<dbReference type="Gene3D" id="2.60.40.2810">
    <property type="match status" value="1"/>
</dbReference>
<dbReference type="Pfam" id="PF25275">
    <property type="entry name" value="Golvesin_C"/>
    <property type="match status" value="1"/>
</dbReference>
<keyword evidence="1 2" id="KW-0732">Signal</keyword>
<reference evidence="4 5" key="1">
    <citation type="submission" date="2018-03" db="EMBL/GenBank/DDBJ databases">
        <title>Genomic Encyclopedia of Archaeal and Bacterial Type Strains, Phase II (KMG-II): from individual species to whole genera.</title>
        <authorList>
            <person name="Goeker M."/>
        </authorList>
    </citation>
    <scope>NUCLEOTIDE SEQUENCE [LARGE SCALE GENOMIC DNA]</scope>
    <source>
        <strain evidence="4 5">DSM 28229</strain>
    </source>
</reference>
<proteinExistence type="predicted"/>
<dbReference type="CDD" id="cd11304">
    <property type="entry name" value="Cadherin_repeat"/>
    <property type="match status" value="1"/>
</dbReference>
<dbReference type="Gene3D" id="3.20.20.80">
    <property type="entry name" value="Glycosidases"/>
    <property type="match status" value="1"/>
</dbReference>
<dbReference type="SUPFAM" id="SSF51445">
    <property type="entry name" value="(Trans)glycosidases"/>
    <property type="match status" value="1"/>
</dbReference>
<dbReference type="RefSeq" id="WP_109618382.1">
    <property type="nucleotide sequence ID" value="NZ_QGDO01000003.1"/>
</dbReference>
<feature type="chain" id="PRO_5016315491" evidence="2">
    <location>
        <begin position="23"/>
        <end position="1882"/>
    </location>
</feature>
<comment type="caution">
    <text evidence="4">The sequence shown here is derived from an EMBL/GenBank/DDBJ whole genome shotgun (WGS) entry which is preliminary data.</text>
</comment>
<evidence type="ECO:0000313" key="5">
    <source>
        <dbReference type="Proteomes" id="UP000245535"/>
    </source>
</evidence>
<dbReference type="Proteomes" id="UP000245535">
    <property type="component" value="Unassembled WGS sequence"/>
</dbReference>
<dbReference type="InterPro" id="IPR003790">
    <property type="entry name" value="GHL10"/>
</dbReference>
<accession>A0A315Z8U5</accession>
<dbReference type="Pfam" id="PF17963">
    <property type="entry name" value="Big_9"/>
    <property type="match status" value="2"/>
</dbReference>
<dbReference type="InterPro" id="IPR013783">
    <property type="entry name" value="Ig-like_fold"/>
</dbReference>
<dbReference type="Gene3D" id="3.40.630.40">
    <property type="entry name" value="Zn-dependent exopeptidases"/>
    <property type="match status" value="1"/>
</dbReference>
<dbReference type="InterPro" id="IPR045474">
    <property type="entry name" value="GEVED"/>
</dbReference>
<dbReference type="InterPro" id="IPR026444">
    <property type="entry name" value="Secre_tail"/>
</dbReference>
<evidence type="ECO:0000256" key="2">
    <source>
        <dbReference type="SAM" id="SignalP"/>
    </source>
</evidence>
<name>A0A315Z8U5_SEDFL</name>
<dbReference type="SUPFAM" id="SSF53187">
    <property type="entry name" value="Zn-dependent exopeptidases"/>
    <property type="match status" value="1"/>
</dbReference>
<dbReference type="PANTHER" id="PTHR43405:SF1">
    <property type="entry name" value="GLYCOSYL HYDROLASE DIGH"/>
    <property type="match status" value="1"/>
</dbReference>
<gene>
    <name evidence="4" type="ORF">BC781_103171</name>
</gene>
<dbReference type="GO" id="GO:0030246">
    <property type="term" value="F:carbohydrate binding"/>
    <property type="evidence" value="ECO:0007669"/>
    <property type="project" value="InterPro"/>
</dbReference>
<dbReference type="Pfam" id="PF02638">
    <property type="entry name" value="GHL10"/>
    <property type="match status" value="1"/>
</dbReference>
<dbReference type="PANTHER" id="PTHR43405">
    <property type="entry name" value="GLYCOSYL HYDROLASE DIGH"/>
    <property type="match status" value="1"/>
</dbReference>
<dbReference type="EMBL" id="QGDO01000003">
    <property type="protein sequence ID" value="PWJ41921.1"/>
    <property type="molecule type" value="Genomic_DNA"/>
</dbReference>
<dbReference type="InterPro" id="IPR013784">
    <property type="entry name" value="Carb-bd-like_fold"/>
</dbReference>
<dbReference type="GO" id="GO:0009253">
    <property type="term" value="P:peptidoglycan catabolic process"/>
    <property type="evidence" value="ECO:0007669"/>
    <property type="project" value="InterPro"/>
</dbReference>
<dbReference type="OrthoDB" id="9772024at2"/>
<dbReference type="GO" id="GO:0008745">
    <property type="term" value="F:N-acetylmuramoyl-L-alanine amidase activity"/>
    <property type="evidence" value="ECO:0007669"/>
    <property type="project" value="InterPro"/>
</dbReference>
<feature type="domain" description="MurNAc-LAA" evidence="3">
    <location>
        <begin position="107"/>
        <end position="227"/>
    </location>
</feature>
<dbReference type="SUPFAM" id="SSF49452">
    <property type="entry name" value="Starch-binding domain-like"/>
    <property type="match status" value="1"/>
</dbReference>
<dbReference type="Gene3D" id="2.60.40.10">
    <property type="entry name" value="Immunoglobulins"/>
    <property type="match status" value="1"/>
</dbReference>
<dbReference type="InterPro" id="IPR002508">
    <property type="entry name" value="MurNAc-LAA_cat"/>
</dbReference>
<dbReference type="InterPro" id="IPR052177">
    <property type="entry name" value="Divisome_Glycosyl_Hydrolase"/>
</dbReference>
<dbReference type="Pfam" id="PF18962">
    <property type="entry name" value="Por_Secre_tail"/>
    <property type="match status" value="1"/>
</dbReference>
<evidence type="ECO:0000313" key="4">
    <source>
        <dbReference type="EMBL" id="PWJ41921.1"/>
    </source>
</evidence>
<dbReference type="Pfam" id="PF20009">
    <property type="entry name" value="GEVED"/>
    <property type="match status" value="2"/>
</dbReference>
<dbReference type="Pfam" id="PF01520">
    <property type="entry name" value="Amidase_3"/>
    <property type="match status" value="1"/>
</dbReference>
<organism evidence="4 5">
    <name type="scientific">Sediminitomix flava</name>
    <dbReference type="NCBI Taxonomy" id="379075"/>
    <lineage>
        <taxon>Bacteria</taxon>
        <taxon>Pseudomonadati</taxon>
        <taxon>Bacteroidota</taxon>
        <taxon>Cytophagia</taxon>
        <taxon>Cytophagales</taxon>
        <taxon>Flammeovirgaceae</taxon>
        <taxon>Sediminitomix</taxon>
    </lineage>
</organism>
<sequence length="1882" mass="200648">MKKYITSILCIGGLLFSAQTFAQVPANVPQLLTGKKIAIDPGHGGHDSDDRETPLGNGFTYYESDGVWEMGLILQDILDEVGANTKLTKTNNSITAPDRDPSLSERVAVANAFDADYMHSIHTNAGGGSANYTLLLYRGINSTPSWPDAKVMGGIMTQRLKDYMYTTDAYNRADRDFLPYYLGVLSGTQMPATLSEGSFHDNLPEGKRLMSSMYRRAAAWAMAKSFFEFYNTGQLPYGEVGGLLRDNSGTPINAVTCTINPGTSDARTVTVDNADNGYYIFDWLDAGNYTIEFSKSGYATTIQNVTVTSGGYTQTDVTMIDLGDPPARPTLAFVGNPNGGTSVEARWSLTSGATGYRLYYAENDNLTSWKLAADENTLTSSSTQVTLNSAADFVDVPSSDVYHFRLVATSVGTGGVILESETSDVYSRSSNTSGDAVLIVDGFDRNTGSYTGATHSFVTGYFKSLRDSKSVVVESTDNSKVADGTVVLTDYEAVVWFVGDESTNAETFATAEQTKVQAYLEAGGKLFVSGSEVGWDLWEKGTSTDQAFYTNYLKAAYQSDGAGNYSPATGVSGTAFAGVSVPFGITYTEDYADDIDPVSGATSILTYAEAGKAGGVAYTGTFGGGTQSGAVVYVSFPAETAALSDQTTLMGKVLDYFNVSAVNVAPIANNDQASTTQDVAISINVLSNDTDSNIDASTLTIVANASNGTAVVNNGQVDYTPSSGYIGSDSFTYQVSDTEGLVSNVATVNIDVLELLNCAGEGTEINPDKPKRDFRASWISTVANIDWPSSPNLSVAAQQAELIGLIDGLKESGVNAILFQVRPECDALYASTIDPWSYYLTGQQGQAPSPFYDPLTFAIDEAHKRGMELHAWLNPYRAQQGTPSLSSSHVASQHPDWVMDFTERDILNPGIPAVRDYVVSVINDIASRYDVDGIHFDDYFYPYSGMGSQDASAFASYNPNSLSLADWRRDNVNKLVEMVFDEIQLVNQAQNKSIKFGISPFGIWKSGVPSGISGMSAYDVIYADALAWLSAGTVDYISPQLYWDFGGGQDYAALSTWWDDQAAAAGKLHYPGLGLYRLVDSGSWPASTIQSMIDENRLAKNEATKGQIFFTTNNLTDNDKGIKTALQGDQYQYPSVVPTMSWKESVCPNVPSNFRYEGGDLVWDAPSAASDGDLAERYAVYRFSSLAELTTNLHDGTKLVAVTGETSVGVASAWLTGTDNYFVVSALDKNSNESGFTASVNIAGNVQYCAAQGNNTTYEWIAGVAIGAITKSSGSDGGYADKTAESFPLTIGNTYSLTLTPGYASTAYNENWKVWIDFNEDGDFDDTDELVYAIGSVAKNAVSGSLTIPAGVSAGNKRMRVGMNGSSSDYTLNSCGSFAYGEVEDYTVSLTAPTPVAPVANNDSESVQSAVAVALAVLANDTDTNGDIDVSTVTIVSAVSNGFTSVNASTGVITYTSNVGFTGTDSFTYTVQDQSGLTSNTATVTISVTDLPPAPCASSNHNATYEWIDNVTFGAFSNTSGSDGGYGDYTSQTISGVSTGGQYSISLKPGFQSTAYQEHWKVWIDFNADGDFDDAGEELFDTYGTGTAAVTGSITIPFDVTSGTKTMRVGMNGTSADYTLTPCNAFTYGEVEDYYIFINNTGCTPPAVTSMVIDNNDTGYSETGTWISSTSTAGYIGSGYRHEGDANKGNASVTYAPDITVDGTYEVFIFYTAGSNRATNAPVDINHANGTTQVIVNQQNNNTTWVSLGTYSFLAGSGNAVLKNDGTDGVVIADAMRFDFVNCNVASSRKSIEDGVAGLESPVLYPNPVVDRAQVKFNSEVEGEVTILLYAQTGELVGETVEQGIKGLNVLNIPTAQLSTGVYIVQVIEADGKTSYLRMLKN</sequence>